<protein>
    <submittedName>
        <fullName evidence="8">Conjugal transfer protein</fullName>
    </submittedName>
</protein>
<reference evidence="8 9" key="1">
    <citation type="submission" date="2019-07" db="EMBL/GenBank/DDBJ databases">
        <title>Analysis of the biochemical properties, biological activity and biotechnological potential of siderophores and biosurfactants produced by Antarctic psychrotolerant bacteria.</title>
        <authorList>
            <person name="Styczynski M."/>
            <person name="Krucon T."/>
            <person name="Decewicz P."/>
            <person name="Dziewit L."/>
        </authorList>
    </citation>
    <scope>NUCLEOTIDE SEQUENCE [LARGE SCALE GENOMIC DNA]</scope>
    <source>
        <strain evidence="8 9">ANT_H27</strain>
    </source>
</reference>
<evidence type="ECO:0000256" key="6">
    <source>
        <dbReference type="SAM" id="Phobius"/>
    </source>
</evidence>
<keyword evidence="4 6" id="KW-1133">Transmembrane helix</keyword>
<proteinExistence type="predicted"/>
<evidence type="ECO:0000259" key="7">
    <source>
        <dbReference type="Pfam" id="PF12696"/>
    </source>
</evidence>
<organism evidence="8 9">
    <name type="scientific">Paeniglutamicibacter gangotriensis</name>
    <dbReference type="NCBI Taxonomy" id="254787"/>
    <lineage>
        <taxon>Bacteria</taxon>
        <taxon>Bacillati</taxon>
        <taxon>Actinomycetota</taxon>
        <taxon>Actinomycetes</taxon>
        <taxon>Micrococcales</taxon>
        <taxon>Micrococcaceae</taxon>
        <taxon>Paeniglutamicibacter</taxon>
    </lineage>
</organism>
<feature type="domain" description="TraD/TraG TraM recognition site" evidence="7">
    <location>
        <begin position="416"/>
        <end position="533"/>
    </location>
</feature>
<dbReference type="RefSeq" id="WP_149620861.1">
    <property type="nucleotide sequence ID" value="NZ_VOBL01000028.1"/>
</dbReference>
<dbReference type="InterPro" id="IPR032689">
    <property type="entry name" value="TraG-D_C"/>
</dbReference>
<dbReference type="InterPro" id="IPR051539">
    <property type="entry name" value="T4SS-coupling_protein"/>
</dbReference>
<dbReference type="AlphaFoldDB" id="A0A5B0E5B2"/>
<evidence type="ECO:0000256" key="5">
    <source>
        <dbReference type="ARBA" id="ARBA00023136"/>
    </source>
</evidence>
<dbReference type="SUPFAM" id="SSF52540">
    <property type="entry name" value="P-loop containing nucleoside triphosphate hydrolases"/>
    <property type="match status" value="1"/>
</dbReference>
<dbReference type="CDD" id="cd01127">
    <property type="entry name" value="TrwB_TraG_TraD_VirD4"/>
    <property type="match status" value="1"/>
</dbReference>
<sequence length="599" mass="63868">MSAPNRKGTSGMSGQAVLPFVLVGIVVLVLGGGWVSIQLGSRLAGNPAPPTGLSALLEGLLRGTVSWPVQATVMAIVLVVVLLALGVVIGLLLGRRGLVGKKPRVDKAAQHMGKGKDIAAYTHKGATKTAQRLGVQGSPGVFVGNVVATSQPFYQSWEDLSLDIWGPRVGKSASRVIPAILDAPGVVVSTSNKRDVVDATRGVRSAKGPVWIFDPQKIAQEEPTWWWNPLSYVTDEEKAAKLTHHFAVASRTTGAKSDAYFDPKAEDLIASLFLAAALGKLPITEAYLWITSQDCVSAIDLLKNNDYELQAAGLQSTMNLADKQKDGIFGTAEKMVQCLKSKNTLRWVAPARGGSVLNDRRPQFDLKAFASSTQTLYVLSMEGVGTAAPLTTALTVAVAEALEERGARMGGRLKVPAVFALDELANVVRWAALPDLFSHYGSRGIIVMAILQSWSQGVELWGEPGMRKIWSAANVVVYGGGVKEDSFLRTLSDLIGDYSYNSVSQSHGRSGGSSSHQEGKERILDVSDLTEMERGRAVVFASGARATLVKTRPWWNTPHKDAVNESIAMYAPTAAPVMAAASTEAENPWITAARESGNG</sequence>
<keyword evidence="5 6" id="KW-0472">Membrane</keyword>
<feature type="transmembrane region" description="Helical" evidence="6">
    <location>
        <begin position="71"/>
        <end position="94"/>
    </location>
</feature>
<comment type="caution">
    <text evidence="8">The sequence shown here is derived from an EMBL/GenBank/DDBJ whole genome shotgun (WGS) entry which is preliminary data.</text>
</comment>
<evidence type="ECO:0000256" key="2">
    <source>
        <dbReference type="ARBA" id="ARBA00022475"/>
    </source>
</evidence>
<dbReference type="OrthoDB" id="226701at2"/>
<evidence type="ECO:0000313" key="8">
    <source>
        <dbReference type="EMBL" id="KAA0973375.1"/>
    </source>
</evidence>
<dbReference type="PANTHER" id="PTHR37937:SF1">
    <property type="entry name" value="CONJUGATIVE TRANSFER: DNA TRANSPORT"/>
    <property type="match status" value="1"/>
</dbReference>
<dbReference type="GO" id="GO:0005886">
    <property type="term" value="C:plasma membrane"/>
    <property type="evidence" value="ECO:0007669"/>
    <property type="project" value="UniProtKB-SubCell"/>
</dbReference>
<feature type="transmembrane region" description="Helical" evidence="6">
    <location>
        <begin position="16"/>
        <end position="37"/>
    </location>
</feature>
<evidence type="ECO:0000313" key="9">
    <source>
        <dbReference type="Proteomes" id="UP000323856"/>
    </source>
</evidence>
<keyword evidence="2" id="KW-1003">Cell membrane</keyword>
<name>A0A5B0E5B2_9MICC</name>
<dbReference type="PANTHER" id="PTHR37937">
    <property type="entry name" value="CONJUGATIVE TRANSFER: DNA TRANSPORT"/>
    <property type="match status" value="1"/>
</dbReference>
<evidence type="ECO:0000256" key="1">
    <source>
        <dbReference type="ARBA" id="ARBA00004651"/>
    </source>
</evidence>
<comment type="subcellular location">
    <subcellularLocation>
        <location evidence="1">Cell membrane</location>
        <topology evidence="1">Multi-pass membrane protein</topology>
    </subcellularLocation>
</comment>
<gene>
    <name evidence="8" type="ORF">FQ154_18540</name>
</gene>
<dbReference type="Proteomes" id="UP000323856">
    <property type="component" value="Unassembled WGS sequence"/>
</dbReference>
<evidence type="ECO:0000256" key="3">
    <source>
        <dbReference type="ARBA" id="ARBA00022692"/>
    </source>
</evidence>
<dbReference type="Pfam" id="PF12696">
    <property type="entry name" value="TraG-D_C"/>
    <property type="match status" value="1"/>
</dbReference>
<accession>A0A5B0E5B2</accession>
<evidence type="ECO:0000256" key="4">
    <source>
        <dbReference type="ARBA" id="ARBA00022989"/>
    </source>
</evidence>
<dbReference type="InterPro" id="IPR027417">
    <property type="entry name" value="P-loop_NTPase"/>
</dbReference>
<keyword evidence="3 6" id="KW-0812">Transmembrane</keyword>
<dbReference type="EMBL" id="VOBL01000028">
    <property type="protein sequence ID" value="KAA0973375.1"/>
    <property type="molecule type" value="Genomic_DNA"/>
</dbReference>
<dbReference type="Gene3D" id="3.40.50.300">
    <property type="entry name" value="P-loop containing nucleotide triphosphate hydrolases"/>
    <property type="match status" value="1"/>
</dbReference>